<evidence type="ECO:0000313" key="14">
    <source>
        <dbReference type="EMBL" id="KAH7123686.1"/>
    </source>
</evidence>
<evidence type="ECO:0000256" key="4">
    <source>
        <dbReference type="ARBA" id="ARBA00022525"/>
    </source>
</evidence>
<organism evidence="14 15">
    <name type="scientific">Dendryphion nanum</name>
    <dbReference type="NCBI Taxonomy" id="256645"/>
    <lineage>
        <taxon>Eukaryota</taxon>
        <taxon>Fungi</taxon>
        <taxon>Dikarya</taxon>
        <taxon>Ascomycota</taxon>
        <taxon>Pezizomycotina</taxon>
        <taxon>Dothideomycetes</taxon>
        <taxon>Pleosporomycetidae</taxon>
        <taxon>Pleosporales</taxon>
        <taxon>Torulaceae</taxon>
        <taxon>Dendryphion</taxon>
    </lineage>
</organism>
<evidence type="ECO:0000256" key="9">
    <source>
        <dbReference type="ARBA" id="ARBA00039284"/>
    </source>
</evidence>
<evidence type="ECO:0000256" key="5">
    <source>
        <dbReference type="ARBA" id="ARBA00022729"/>
    </source>
</evidence>
<evidence type="ECO:0000256" key="6">
    <source>
        <dbReference type="ARBA" id="ARBA00022801"/>
    </source>
</evidence>
<dbReference type="InterPro" id="IPR017853">
    <property type="entry name" value="GH"/>
</dbReference>
<dbReference type="PANTHER" id="PTHR16631">
    <property type="entry name" value="GLUCAN 1,3-BETA-GLUCOSIDASE"/>
    <property type="match status" value="1"/>
</dbReference>
<name>A0A9P9DSB6_9PLEO</name>
<protein>
    <recommendedName>
        <fullName evidence="9">Probable beta-glucosidase btgE</fullName>
    </recommendedName>
    <alternativeName>
        <fullName evidence="10">Beta-D-glucoside glucohydrolase btgE</fullName>
    </alternativeName>
    <alternativeName>
        <fullName evidence="12">Cellobiase btgE</fullName>
    </alternativeName>
    <alternativeName>
        <fullName evidence="11">Gentiobiase btgE</fullName>
    </alternativeName>
</protein>
<dbReference type="GO" id="GO:0005576">
    <property type="term" value="C:extracellular region"/>
    <property type="evidence" value="ECO:0007669"/>
    <property type="project" value="TreeGrafter"/>
</dbReference>
<comment type="function">
    <text evidence="8">Beta-glucosidases are one of a number of cellulolytic enzymes involved in the degradation of cellulosic biomass. Catalyzes the last step releasing glucose from the inhibitory cellobiose.</text>
</comment>
<keyword evidence="5" id="KW-0732">Signal</keyword>
<dbReference type="InterPro" id="IPR050732">
    <property type="entry name" value="Beta-glucan_modifiers"/>
</dbReference>
<evidence type="ECO:0000256" key="3">
    <source>
        <dbReference type="ARBA" id="ARBA00022512"/>
    </source>
</evidence>
<evidence type="ECO:0000256" key="2">
    <source>
        <dbReference type="ARBA" id="ARBA00008773"/>
    </source>
</evidence>
<keyword evidence="7" id="KW-0326">Glycosidase</keyword>
<comment type="similarity">
    <text evidence="2">Belongs to the glycosyl hydrolase 17 family.</text>
</comment>
<evidence type="ECO:0000256" key="8">
    <source>
        <dbReference type="ARBA" id="ARBA00024983"/>
    </source>
</evidence>
<keyword evidence="4" id="KW-0964">Secreted</keyword>
<comment type="caution">
    <text evidence="14">The sequence shown here is derived from an EMBL/GenBank/DDBJ whole genome shotgun (WGS) entry which is preliminary data.</text>
</comment>
<evidence type="ECO:0000313" key="15">
    <source>
        <dbReference type="Proteomes" id="UP000700596"/>
    </source>
</evidence>
<evidence type="ECO:0000256" key="11">
    <source>
        <dbReference type="ARBA" id="ARBA00041516"/>
    </source>
</evidence>
<feature type="region of interest" description="Disordered" evidence="13">
    <location>
        <begin position="79"/>
        <end position="152"/>
    </location>
</feature>
<keyword evidence="6" id="KW-0378">Hydrolase</keyword>
<dbReference type="OrthoDB" id="4082933at2759"/>
<accession>A0A9P9DSB6</accession>
<reference evidence="14" key="1">
    <citation type="journal article" date="2021" name="Nat. Commun.">
        <title>Genetic determinants of endophytism in the Arabidopsis root mycobiome.</title>
        <authorList>
            <person name="Mesny F."/>
            <person name="Miyauchi S."/>
            <person name="Thiergart T."/>
            <person name="Pickel B."/>
            <person name="Atanasova L."/>
            <person name="Karlsson M."/>
            <person name="Huettel B."/>
            <person name="Barry K.W."/>
            <person name="Haridas S."/>
            <person name="Chen C."/>
            <person name="Bauer D."/>
            <person name="Andreopoulos W."/>
            <person name="Pangilinan J."/>
            <person name="LaButti K."/>
            <person name="Riley R."/>
            <person name="Lipzen A."/>
            <person name="Clum A."/>
            <person name="Drula E."/>
            <person name="Henrissat B."/>
            <person name="Kohler A."/>
            <person name="Grigoriev I.V."/>
            <person name="Martin F.M."/>
            <person name="Hacquard S."/>
        </authorList>
    </citation>
    <scope>NUCLEOTIDE SEQUENCE</scope>
    <source>
        <strain evidence="14">MPI-CAGE-CH-0243</strain>
    </source>
</reference>
<dbReference type="Gene3D" id="3.20.20.80">
    <property type="entry name" value="Glycosidases"/>
    <property type="match status" value="2"/>
</dbReference>
<dbReference type="SUPFAM" id="SSF51445">
    <property type="entry name" value="(Trans)glycosidases"/>
    <property type="match status" value="1"/>
</dbReference>
<evidence type="ECO:0000256" key="7">
    <source>
        <dbReference type="ARBA" id="ARBA00023295"/>
    </source>
</evidence>
<keyword evidence="3" id="KW-0134">Cell wall</keyword>
<sequence length="430" mass="45823">MKASIVAAALVGSAAASHNAHAGFHLRRNEAPENNVCTVYTTVYVYPSDIPVPVYNSTLSVKATPSVHYPVVVTSSSEVPAYTPAPQPTKEAYTPAPQPSKEAEPSKEAYTPAPQPSKEAYTPAPQPSSSKAEEKPKPSQVPSYGGNDYSGTGRIVTKGKKWGVTYTPYTSGGQCKDKAEVQKDIKEISGLGFTTIRSYSTDCGVFENVVPEASKYGLKIIYGIYIDAGKPPFSNGANEQLQAIIKGSPKDSIAMIIVGNEVLFNNVCSAENLAKYILYVKEQLAAAGFPKDIAITTTEPVNIWEEKGAPLCDVIDVFAVQTHPFFTSSVSPSEAGKFAKQQLEQAAKVCAAAAAKGKYITEIGWPHTGNSNGKAVPGYAEQAVAIKSIIEEVGYEAVLFSAQDDKWKAPGAYNVEQNWGCVDAIKASGY</sequence>
<dbReference type="GO" id="GO:0009986">
    <property type="term" value="C:cell surface"/>
    <property type="evidence" value="ECO:0007669"/>
    <property type="project" value="TreeGrafter"/>
</dbReference>
<proteinExistence type="inferred from homology"/>
<dbReference type="AlphaFoldDB" id="A0A9P9DSB6"/>
<dbReference type="GO" id="GO:0042973">
    <property type="term" value="F:glucan endo-1,3-beta-D-glucosidase activity"/>
    <property type="evidence" value="ECO:0007669"/>
    <property type="project" value="TreeGrafter"/>
</dbReference>
<gene>
    <name evidence="14" type="ORF">B0J11DRAFT_559127</name>
</gene>
<evidence type="ECO:0000256" key="13">
    <source>
        <dbReference type="SAM" id="MobiDB-lite"/>
    </source>
</evidence>
<comment type="subcellular location">
    <subcellularLocation>
        <location evidence="1">Secreted</location>
        <location evidence="1">Cell wall</location>
    </subcellularLocation>
</comment>
<dbReference type="PANTHER" id="PTHR16631:SF24">
    <property type="entry name" value="FAMILY 17 GLUCOSIDASE SCW11-RELATED"/>
    <property type="match status" value="1"/>
</dbReference>
<keyword evidence="15" id="KW-1185">Reference proteome</keyword>
<evidence type="ECO:0000256" key="12">
    <source>
        <dbReference type="ARBA" id="ARBA00042762"/>
    </source>
</evidence>
<dbReference type="GO" id="GO:0009277">
    <property type="term" value="C:fungal-type cell wall"/>
    <property type="evidence" value="ECO:0007669"/>
    <property type="project" value="TreeGrafter"/>
</dbReference>
<dbReference type="Proteomes" id="UP000700596">
    <property type="component" value="Unassembled WGS sequence"/>
</dbReference>
<dbReference type="GO" id="GO:0071555">
    <property type="term" value="P:cell wall organization"/>
    <property type="evidence" value="ECO:0007669"/>
    <property type="project" value="TreeGrafter"/>
</dbReference>
<dbReference type="EMBL" id="JAGMWT010000008">
    <property type="protein sequence ID" value="KAH7123686.1"/>
    <property type="molecule type" value="Genomic_DNA"/>
</dbReference>
<evidence type="ECO:0000256" key="1">
    <source>
        <dbReference type="ARBA" id="ARBA00004191"/>
    </source>
</evidence>
<evidence type="ECO:0000256" key="10">
    <source>
        <dbReference type="ARBA" id="ARBA00041495"/>
    </source>
</evidence>